<dbReference type="EC" id="2.7.11.1" evidence="1"/>
<keyword evidence="2" id="KW-0808">Transferase</keyword>
<evidence type="ECO:0000313" key="7">
    <source>
        <dbReference type="EMBL" id="KAG2200770.1"/>
    </source>
</evidence>
<sequence length="448" mass="52117">MDGNIIALITVTSPNGIYMNLDFIGDGETAIMYPACVLTFVSSHINLFYIQAYDKDRNVEYEEKYLVPLYPDCPAKPKLMMSITSRSIGWGRQSTVYLANVESRLRKQLACKRHNTPISESLRRALQTELQILKTNKHANVLSIISDFVLENHTYTFMPLYLGGNLGEFIKSTSTIPEETIFFIFYQLSSGLEYLHQKGIIHCDIKPDNILMTSHLWSPRVLISDFGLSVYSKEKNEWPDNYGTPAYHAPEILNNEFFTEKVDVWALGIVLFQMVTKQHPFYHPSRMDTEDKILNEAPDLSLLQDDTSEEAKRSINHMLQKDSKLRYLPIKKDLTKWAIARCGNFFFSGLRDVRQSFVKEREIWFDGVEEQLDDSDTNYNPDNDKKEVQKIKKRARLNESNPRSLFKRNHRYTFRSISDIAAFNEEKFFDRTLYKKKLLEVMDTNEAN</sequence>
<dbReference type="Pfam" id="PF00069">
    <property type="entry name" value="Pkinase"/>
    <property type="match status" value="1"/>
</dbReference>
<dbReference type="PANTHER" id="PTHR24348:SF22">
    <property type="entry name" value="NON-SPECIFIC SERINE_THREONINE PROTEIN KINASE"/>
    <property type="match status" value="1"/>
</dbReference>
<dbReference type="GO" id="GO:0016020">
    <property type="term" value="C:membrane"/>
    <property type="evidence" value="ECO:0007669"/>
    <property type="project" value="TreeGrafter"/>
</dbReference>
<dbReference type="InterPro" id="IPR011009">
    <property type="entry name" value="Kinase-like_dom_sf"/>
</dbReference>
<dbReference type="InterPro" id="IPR045269">
    <property type="entry name" value="Atg1-like"/>
</dbReference>
<dbReference type="EMBL" id="JAEPRD010000079">
    <property type="protein sequence ID" value="KAG2200770.1"/>
    <property type="molecule type" value="Genomic_DNA"/>
</dbReference>
<dbReference type="Gene3D" id="1.10.510.10">
    <property type="entry name" value="Transferase(Phosphotransferase) domain 1"/>
    <property type="match status" value="1"/>
</dbReference>
<accession>A0A8H7QYV0</accession>
<name>A0A8H7QYV0_9FUNG</name>
<keyword evidence="8" id="KW-1185">Reference proteome</keyword>
<dbReference type="GO" id="GO:0004674">
    <property type="term" value="F:protein serine/threonine kinase activity"/>
    <property type="evidence" value="ECO:0007669"/>
    <property type="project" value="UniProtKB-EC"/>
</dbReference>
<keyword evidence="4" id="KW-0418">Kinase</keyword>
<reference evidence="7" key="1">
    <citation type="submission" date="2020-12" db="EMBL/GenBank/DDBJ databases">
        <title>Metabolic potential, ecology and presence of endohyphal bacteria is reflected in genomic diversity of Mucoromycotina.</title>
        <authorList>
            <person name="Muszewska A."/>
            <person name="Okrasinska A."/>
            <person name="Steczkiewicz K."/>
            <person name="Drgas O."/>
            <person name="Orlowska M."/>
            <person name="Perlinska-Lenart U."/>
            <person name="Aleksandrzak-Piekarczyk T."/>
            <person name="Szatraj K."/>
            <person name="Zielenkiewicz U."/>
            <person name="Pilsyk S."/>
            <person name="Malc E."/>
            <person name="Mieczkowski P."/>
            <person name="Kruszewska J.S."/>
            <person name="Biernat P."/>
            <person name="Pawlowska J."/>
        </authorList>
    </citation>
    <scope>NUCLEOTIDE SEQUENCE</scope>
    <source>
        <strain evidence="7">WA0000017839</strain>
    </source>
</reference>
<evidence type="ECO:0000256" key="1">
    <source>
        <dbReference type="ARBA" id="ARBA00012513"/>
    </source>
</evidence>
<evidence type="ECO:0000313" key="8">
    <source>
        <dbReference type="Proteomes" id="UP000603453"/>
    </source>
</evidence>
<organism evidence="7 8">
    <name type="scientific">Mucor saturninus</name>
    <dbReference type="NCBI Taxonomy" id="64648"/>
    <lineage>
        <taxon>Eukaryota</taxon>
        <taxon>Fungi</taxon>
        <taxon>Fungi incertae sedis</taxon>
        <taxon>Mucoromycota</taxon>
        <taxon>Mucoromycotina</taxon>
        <taxon>Mucoromycetes</taxon>
        <taxon>Mucorales</taxon>
        <taxon>Mucorineae</taxon>
        <taxon>Mucoraceae</taxon>
        <taxon>Mucor</taxon>
    </lineage>
</organism>
<dbReference type="GO" id="GO:0010506">
    <property type="term" value="P:regulation of autophagy"/>
    <property type="evidence" value="ECO:0007669"/>
    <property type="project" value="InterPro"/>
</dbReference>
<dbReference type="Proteomes" id="UP000603453">
    <property type="component" value="Unassembled WGS sequence"/>
</dbReference>
<dbReference type="GO" id="GO:0000407">
    <property type="term" value="C:phagophore assembly site"/>
    <property type="evidence" value="ECO:0007669"/>
    <property type="project" value="TreeGrafter"/>
</dbReference>
<proteinExistence type="predicted"/>
<evidence type="ECO:0000256" key="3">
    <source>
        <dbReference type="ARBA" id="ARBA00022741"/>
    </source>
</evidence>
<evidence type="ECO:0000256" key="4">
    <source>
        <dbReference type="ARBA" id="ARBA00022777"/>
    </source>
</evidence>
<feature type="domain" description="Protein kinase" evidence="6">
    <location>
        <begin position="82"/>
        <end position="347"/>
    </location>
</feature>
<dbReference type="PROSITE" id="PS50011">
    <property type="entry name" value="PROTEIN_KINASE_DOM"/>
    <property type="match status" value="1"/>
</dbReference>
<dbReference type="GO" id="GO:0005776">
    <property type="term" value="C:autophagosome"/>
    <property type="evidence" value="ECO:0007669"/>
    <property type="project" value="TreeGrafter"/>
</dbReference>
<evidence type="ECO:0000259" key="6">
    <source>
        <dbReference type="PROSITE" id="PS50011"/>
    </source>
</evidence>
<evidence type="ECO:0000256" key="2">
    <source>
        <dbReference type="ARBA" id="ARBA00022679"/>
    </source>
</evidence>
<dbReference type="GO" id="GO:0005524">
    <property type="term" value="F:ATP binding"/>
    <property type="evidence" value="ECO:0007669"/>
    <property type="project" value="UniProtKB-KW"/>
</dbReference>
<dbReference type="InterPro" id="IPR008271">
    <property type="entry name" value="Ser/Thr_kinase_AS"/>
</dbReference>
<gene>
    <name evidence="7" type="ORF">INT47_002814</name>
</gene>
<protein>
    <recommendedName>
        <fullName evidence="1">non-specific serine/threonine protein kinase</fullName>
        <ecNumber evidence="1">2.7.11.1</ecNumber>
    </recommendedName>
</protein>
<keyword evidence="3" id="KW-0547">Nucleotide-binding</keyword>
<evidence type="ECO:0000256" key="5">
    <source>
        <dbReference type="ARBA" id="ARBA00022840"/>
    </source>
</evidence>
<dbReference type="SUPFAM" id="SSF56112">
    <property type="entry name" value="Protein kinase-like (PK-like)"/>
    <property type="match status" value="1"/>
</dbReference>
<dbReference type="AlphaFoldDB" id="A0A8H7QYV0"/>
<dbReference type="InterPro" id="IPR000719">
    <property type="entry name" value="Prot_kinase_dom"/>
</dbReference>
<dbReference type="GO" id="GO:0000045">
    <property type="term" value="P:autophagosome assembly"/>
    <property type="evidence" value="ECO:0007669"/>
    <property type="project" value="TreeGrafter"/>
</dbReference>
<keyword evidence="5" id="KW-0067">ATP-binding</keyword>
<dbReference type="PANTHER" id="PTHR24348">
    <property type="entry name" value="SERINE/THREONINE-PROTEIN KINASE UNC-51-RELATED"/>
    <property type="match status" value="1"/>
</dbReference>
<dbReference type="GO" id="GO:0005829">
    <property type="term" value="C:cytosol"/>
    <property type="evidence" value="ECO:0007669"/>
    <property type="project" value="TreeGrafter"/>
</dbReference>
<dbReference type="PROSITE" id="PS00108">
    <property type="entry name" value="PROTEIN_KINASE_ST"/>
    <property type="match status" value="1"/>
</dbReference>
<comment type="caution">
    <text evidence="7">The sequence shown here is derived from an EMBL/GenBank/DDBJ whole genome shotgun (WGS) entry which is preliminary data.</text>
</comment>
<dbReference type="OrthoDB" id="10252171at2759"/>
<dbReference type="SMART" id="SM00220">
    <property type="entry name" value="S_TKc"/>
    <property type="match status" value="1"/>
</dbReference>